<gene>
    <name evidence="2" type="ORF">WHI96_08020</name>
</gene>
<protein>
    <submittedName>
        <fullName evidence="2">Uncharacterized protein</fullName>
    </submittedName>
</protein>
<dbReference type="RefSeq" id="WP_345652773.1">
    <property type="nucleotide sequence ID" value="NZ_BAABLY010000082.1"/>
</dbReference>
<evidence type="ECO:0000313" key="3">
    <source>
        <dbReference type="Proteomes" id="UP001464923"/>
    </source>
</evidence>
<feature type="region of interest" description="Disordered" evidence="1">
    <location>
        <begin position="108"/>
        <end position="129"/>
    </location>
</feature>
<sequence>MTGSPARSGQDRARDAQNKFVRTPESIARDAECLRLRSRGETWKRISDLLGYGGGSNAKKAADRANRDVLAGPVEDYRNQQLMRIQAMRREALKVLERDHVVVSHGRVILSGPPPEEGQPDTRTPMLDDGPKLQAIQTLRQLDEREAKLLGLDAPTKADVTVHKVDPQDLELAELINEAKAKNAAERERIEGGS</sequence>
<dbReference type="EMBL" id="JBEDNP010000004">
    <property type="protein sequence ID" value="MEQ3538764.1"/>
    <property type="molecule type" value="Genomic_DNA"/>
</dbReference>
<dbReference type="Proteomes" id="UP001464923">
    <property type="component" value="Unassembled WGS sequence"/>
</dbReference>
<proteinExistence type="predicted"/>
<organism evidence="2 3">
    <name type="scientific">Pseudonocardia tropica</name>
    <dbReference type="NCBI Taxonomy" id="681289"/>
    <lineage>
        <taxon>Bacteria</taxon>
        <taxon>Bacillati</taxon>
        <taxon>Actinomycetota</taxon>
        <taxon>Actinomycetes</taxon>
        <taxon>Pseudonocardiales</taxon>
        <taxon>Pseudonocardiaceae</taxon>
        <taxon>Pseudonocardia</taxon>
    </lineage>
</organism>
<evidence type="ECO:0000256" key="1">
    <source>
        <dbReference type="SAM" id="MobiDB-lite"/>
    </source>
</evidence>
<reference evidence="2 3" key="1">
    <citation type="submission" date="2024-03" db="EMBL/GenBank/DDBJ databases">
        <title>Draft genome sequence of Pseudonocardia tropica JCM 19149.</title>
        <authorList>
            <person name="Butdee W."/>
            <person name="Duangmal K."/>
        </authorList>
    </citation>
    <scope>NUCLEOTIDE SEQUENCE [LARGE SCALE GENOMIC DNA]</scope>
    <source>
        <strain evidence="2 3">JCM 19149</strain>
    </source>
</reference>
<accession>A0ABV1JS58</accession>
<feature type="region of interest" description="Disordered" evidence="1">
    <location>
        <begin position="1"/>
        <end position="23"/>
    </location>
</feature>
<keyword evidence="3" id="KW-1185">Reference proteome</keyword>
<comment type="caution">
    <text evidence="2">The sequence shown here is derived from an EMBL/GenBank/DDBJ whole genome shotgun (WGS) entry which is preliminary data.</text>
</comment>
<name>A0ABV1JS58_9PSEU</name>
<evidence type="ECO:0000313" key="2">
    <source>
        <dbReference type="EMBL" id="MEQ3538764.1"/>
    </source>
</evidence>